<dbReference type="PROSITE" id="PS51146">
    <property type="entry name" value="KAIC"/>
    <property type="match status" value="2"/>
</dbReference>
<feature type="region of interest" description="Disordered" evidence="7">
    <location>
        <begin position="478"/>
        <end position="509"/>
    </location>
</feature>
<evidence type="ECO:0000256" key="2">
    <source>
        <dbReference type="ARBA" id="ARBA00022553"/>
    </source>
</evidence>
<evidence type="ECO:0000259" key="8">
    <source>
        <dbReference type="PROSITE" id="PS51146"/>
    </source>
</evidence>
<evidence type="ECO:0000256" key="7">
    <source>
        <dbReference type="SAM" id="MobiDB-lite"/>
    </source>
</evidence>
<proteinExistence type="predicted"/>
<gene>
    <name evidence="9" type="ORF">POL68_28585</name>
</gene>
<feature type="domain" description="KaiC" evidence="8">
    <location>
        <begin position="12"/>
        <end position="241"/>
    </location>
</feature>
<protein>
    <recommendedName>
        <fullName evidence="1">non-specific serine/threonine protein kinase</fullName>
        <ecNumber evidence="1">2.7.11.1</ecNumber>
    </recommendedName>
</protein>
<dbReference type="InterPro" id="IPR014774">
    <property type="entry name" value="KaiC-like_dom"/>
</dbReference>
<evidence type="ECO:0000313" key="9">
    <source>
        <dbReference type="EMBL" id="MDC0712453.1"/>
    </source>
</evidence>
<accession>A0ABT5DH66</accession>
<feature type="domain" description="KaiC" evidence="8">
    <location>
        <begin position="247"/>
        <end position="482"/>
    </location>
</feature>
<dbReference type="InterPro" id="IPR030665">
    <property type="entry name" value="KaiC"/>
</dbReference>
<dbReference type="SUPFAM" id="SSF52540">
    <property type="entry name" value="P-loop containing nucleoside triphosphate hydrolases"/>
    <property type="match status" value="2"/>
</dbReference>
<comment type="caution">
    <text evidence="9">The sequence shown here is derived from an EMBL/GenBank/DDBJ whole genome shotgun (WGS) entry which is preliminary data.</text>
</comment>
<evidence type="ECO:0000313" key="10">
    <source>
        <dbReference type="Proteomes" id="UP001221838"/>
    </source>
</evidence>
<keyword evidence="6" id="KW-0378">Hydrolase</keyword>
<dbReference type="InterPro" id="IPR051347">
    <property type="entry name" value="Circadian_clock_KaiC-rel"/>
</dbReference>
<keyword evidence="2" id="KW-0597">Phosphoprotein</keyword>
<dbReference type="InterPro" id="IPR027417">
    <property type="entry name" value="P-loop_NTPase"/>
</dbReference>
<evidence type="ECO:0000256" key="1">
    <source>
        <dbReference type="ARBA" id="ARBA00012513"/>
    </source>
</evidence>
<dbReference type="InterPro" id="IPR010624">
    <property type="entry name" value="KaiC_dom"/>
</dbReference>
<evidence type="ECO:0000256" key="4">
    <source>
        <dbReference type="ARBA" id="ARBA00022737"/>
    </source>
</evidence>
<reference evidence="9 10" key="1">
    <citation type="submission" date="2022-11" db="EMBL/GenBank/DDBJ databases">
        <title>Minimal conservation of predation-associated metabolite biosynthetic gene clusters underscores biosynthetic potential of Myxococcota including descriptions for ten novel species: Archangium lansinium sp. nov., Myxococcus landrumus sp. nov., Nannocystis bai.</title>
        <authorList>
            <person name="Ahearne A."/>
            <person name="Stevens C."/>
            <person name="Dowd S."/>
        </authorList>
    </citation>
    <scope>NUCLEOTIDE SEQUENCE [LARGE SCALE GENOMIC DNA]</scope>
    <source>
        <strain evidence="9 10">NCWAL01</strain>
    </source>
</reference>
<keyword evidence="4" id="KW-0677">Repeat</keyword>
<feature type="compositionally biased region" description="Basic residues" evidence="7">
    <location>
        <begin position="489"/>
        <end position="509"/>
    </location>
</feature>
<dbReference type="PIRSF" id="PIRSF039117">
    <property type="entry name" value="KaiC"/>
    <property type="match status" value="1"/>
</dbReference>
<dbReference type="EC" id="2.7.11.1" evidence="1"/>
<evidence type="ECO:0000256" key="5">
    <source>
        <dbReference type="ARBA" id="ARBA00022777"/>
    </source>
</evidence>
<evidence type="ECO:0000256" key="6">
    <source>
        <dbReference type="ARBA" id="ARBA00022801"/>
    </source>
</evidence>
<sequence length="509" mass="55576">MSEAEIPNEPVPRIPSGVQGLDTLLGGGWLHGGTYIVTGASGTGKTVLGNQFCFAAIAGGARAVYVTVLSESHGQMLAHLQPMHFFHREAVGKTLHYISAHATLKTEGLTGLSRLLFRSVREYGAQVMVVDGLAALEEHAESRLAFREFIHSLCVHNALAGCTALLLTGPQENASDPKFTTVDGIIALETERRGLQCVRGIEIQKFRGGAQLSGKHSFHITHQGLRVFPRTEALYAAPAETVPEPERRMPFGIPRLDAMIDGGLVAHSSTLLFGSPGGGKTLLGLHFLAQGAQQGESCLYYGFNETAPRLVAKAAQVGLELEPLRNRGLLRFETRGALETLPDALVDDLLTQVDRFRPQRLLIDGLEPFVLGSAFERHRTAGFLTALTHALRERRITSAMTQQTNLLFGPELHTPLEGFESIVDNILFLRFVELRSQLHRTLSVLKMRESMSHPAMHLFSITSQGVDVTQTFESAEAVLTGQPSPLTSRPKRAKRKSLPKRPARRRGSS</sequence>
<evidence type="ECO:0000256" key="3">
    <source>
        <dbReference type="ARBA" id="ARBA00022679"/>
    </source>
</evidence>
<dbReference type="PANTHER" id="PTHR42926">
    <property type="match status" value="1"/>
</dbReference>
<dbReference type="Gene3D" id="3.40.50.300">
    <property type="entry name" value="P-loop containing nucleotide triphosphate hydrolases"/>
    <property type="match status" value="2"/>
</dbReference>
<dbReference type="EMBL" id="JAQNDM010000002">
    <property type="protein sequence ID" value="MDC0712453.1"/>
    <property type="molecule type" value="Genomic_DNA"/>
</dbReference>
<dbReference type="Proteomes" id="UP001221838">
    <property type="component" value="Unassembled WGS sequence"/>
</dbReference>
<dbReference type="RefSeq" id="WP_272142583.1">
    <property type="nucleotide sequence ID" value="NZ_JAQNDM010000002.1"/>
</dbReference>
<keyword evidence="10" id="KW-1185">Reference proteome</keyword>
<keyword evidence="5" id="KW-0418">Kinase</keyword>
<dbReference type="PANTHER" id="PTHR42926:SF1">
    <property type="entry name" value="CIRCADIAN CLOCK OSCILLATOR PROTEIN KAIC 1"/>
    <property type="match status" value="1"/>
</dbReference>
<dbReference type="Pfam" id="PF06745">
    <property type="entry name" value="ATPase"/>
    <property type="match status" value="2"/>
</dbReference>
<organism evidence="9 10">
    <name type="scientific">Stigmatella ashevillensis</name>
    <dbReference type="NCBI Taxonomy" id="2995309"/>
    <lineage>
        <taxon>Bacteria</taxon>
        <taxon>Pseudomonadati</taxon>
        <taxon>Myxococcota</taxon>
        <taxon>Myxococcia</taxon>
        <taxon>Myxococcales</taxon>
        <taxon>Cystobacterineae</taxon>
        <taxon>Archangiaceae</taxon>
        <taxon>Stigmatella</taxon>
    </lineage>
</organism>
<name>A0ABT5DH66_9BACT</name>
<keyword evidence="3" id="KW-0808">Transferase</keyword>